<reference evidence="2" key="1">
    <citation type="submission" date="2019-08" db="EMBL/GenBank/DDBJ databases">
        <authorList>
            <person name="Kucharzyk K."/>
            <person name="Murdoch R.W."/>
            <person name="Higgins S."/>
            <person name="Loffler F."/>
        </authorList>
    </citation>
    <scope>NUCLEOTIDE SEQUENCE</scope>
</reference>
<dbReference type="InterPro" id="IPR011646">
    <property type="entry name" value="KAP_P-loop"/>
</dbReference>
<dbReference type="EMBL" id="VSSQ01000003">
    <property type="protein sequence ID" value="MPL56604.1"/>
    <property type="molecule type" value="Genomic_DNA"/>
</dbReference>
<dbReference type="SUPFAM" id="SSF52540">
    <property type="entry name" value="P-loop containing nucleoside triphosphate hydrolases"/>
    <property type="match status" value="1"/>
</dbReference>
<dbReference type="Gene3D" id="3.40.50.300">
    <property type="entry name" value="P-loop containing nucleotide triphosphate hydrolases"/>
    <property type="match status" value="1"/>
</dbReference>
<comment type="caution">
    <text evidence="2">The sequence shown here is derived from an EMBL/GenBank/DDBJ whole genome shotgun (WGS) entry which is preliminary data.</text>
</comment>
<organism evidence="2">
    <name type="scientific">bioreactor metagenome</name>
    <dbReference type="NCBI Taxonomy" id="1076179"/>
    <lineage>
        <taxon>unclassified sequences</taxon>
        <taxon>metagenomes</taxon>
        <taxon>ecological metagenomes</taxon>
    </lineage>
</organism>
<accession>A0A644SPM4</accession>
<dbReference type="InterPro" id="IPR027417">
    <property type="entry name" value="P-loop_NTPase"/>
</dbReference>
<evidence type="ECO:0000259" key="1">
    <source>
        <dbReference type="Pfam" id="PF07693"/>
    </source>
</evidence>
<name>A0A644SPM4_9ZZZZ</name>
<dbReference type="AlphaFoldDB" id="A0A644SPM4"/>
<gene>
    <name evidence="2" type="ORF">SDC9_02090</name>
</gene>
<evidence type="ECO:0000313" key="2">
    <source>
        <dbReference type="EMBL" id="MPL56604.1"/>
    </source>
</evidence>
<dbReference type="Pfam" id="PF07693">
    <property type="entry name" value="KAP_NTPase"/>
    <property type="match status" value="1"/>
</dbReference>
<protein>
    <recommendedName>
        <fullName evidence="1">KAP NTPase domain-containing protein</fullName>
    </recommendedName>
</protein>
<proteinExistence type="predicted"/>
<sequence length="626" mass="73692">MKNKHIIEYLDYYIKSETINFAVLLKGTWGSGKTYFIKKLIENWETPNVANDDFIALSPIYISLNGISSKNEIIQKLREKINPFLYSKGVKFTTAILKGFIKSTVKIDFDSDKDGATDGSFNLDIDPITIFKGDNENIKGNRIIIFDDIERCKVPIDEVYGFINDFVEHSKCKIILISDEEKILEKEKKEPSTTPYASFKEKIIGQTFEILPNTEEAIEYFISLIKSEVCTVLNDNKNLILKIFNSSEKNNLRVLQRALFEFERLVNLLENISDADKPKYNLLIKSLLAYYLIYHIEFNTGNKLIKNFQQLFLLDDQKLDYQNYEELIKSEDLLHSTKIFSPENIISFIEGGHYEQLVEEVNNNYLYKPEEEKNWEKLWYWKFLSDSEFKILLEIVEKDFFEDGNLHFTEVLHISGILFNLIDNNLYQNKNKAEIIDKAYSIFSDITDFSDVEKYNSLLRNSWRKSYASEQTVEFRQLIAYLQNCIKLKQGKNLDKLVENKLYSLNDENIDELYDSFKEYNWGVGKIIEQTPIFKNIDHEKFCELILRLSNKGIFDLNGYFNYRYYPERTYANLRIEDFHKSEREFIIALKELLKTKIENINDQPLKVYALSNFLSDLENIALKLQ</sequence>
<feature type="domain" description="KAP NTPase" evidence="1">
    <location>
        <begin position="4"/>
        <end position="267"/>
    </location>
</feature>